<dbReference type="InterPro" id="IPR006860">
    <property type="entry name" value="FecR"/>
</dbReference>
<dbReference type="PANTHER" id="PTHR38731:SF1">
    <property type="entry name" value="FECR PROTEIN DOMAIN-CONTAINING PROTEIN"/>
    <property type="match status" value="1"/>
</dbReference>
<reference evidence="4" key="1">
    <citation type="submission" date="2012-11" db="EMBL/GenBank/DDBJ databases">
        <authorList>
            <person name="Lucero-Rivera Y.E."/>
            <person name="Tovar-Ramirez D."/>
        </authorList>
    </citation>
    <scope>NUCLEOTIDE SEQUENCE [LARGE SCALE GENOMIC DNA]</scope>
    <source>
        <strain evidence="4">Araruama</strain>
    </source>
</reference>
<dbReference type="AlphaFoldDB" id="A0A1V1PCU1"/>
<dbReference type="Proteomes" id="UP000189670">
    <property type="component" value="Unassembled WGS sequence"/>
</dbReference>
<feature type="compositionally biased region" description="Low complexity" evidence="1">
    <location>
        <begin position="240"/>
        <end position="253"/>
    </location>
</feature>
<feature type="region of interest" description="Disordered" evidence="1">
    <location>
        <begin position="216"/>
        <end position="329"/>
    </location>
</feature>
<dbReference type="EMBL" id="ATBP01000130">
    <property type="protein sequence ID" value="ETR72608.1"/>
    <property type="molecule type" value="Genomic_DNA"/>
</dbReference>
<accession>A0A1V1PCU1</accession>
<dbReference type="PANTHER" id="PTHR38731">
    <property type="entry name" value="LIPL45-RELATED LIPOPROTEIN-RELATED"/>
    <property type="match status" value="1"/>
</dbReference>
<organism evidence="3 4">
    <name type="scientific">Candidatus Magnetoglobus multicellularis str. Araruama</name>
    <dbReference type="NCBI Taxonomy" id="890399"/>
    <lineage>
        <taxon>Bacteria</taxon>
        <taxon>Pseudomonadati</taxon>
        <taxon>Thermodesulfobacteriota</taxon>
        <taxon>Desulfobacteria</taxon>
        <taxon>Desulfobacterales</taxon>
        <taxon>Desulfobacteraceae</taxon>
        <taxon>Candidatus Magnetoglobus</taxon>
    </lineage>
</organism>
<name>A0A1V1PCU1_9BACT</name>
<evidence type="ECO:0000259" key="2">
    <source>
        <dbReference type="Pfam" id="PF04773"/>
    </source>
</evidence>
<proteinExistence type="predicted"/>
<evidence type="ECO:0000313" key="4">
    <source>
        <dbReference type="Proteomes" id="UP000189670"/>
    </source>
</evidence>
<comment type="caution">
    <text evidence="3">The sequence shown here is derived from an EMBL/GenBank/DDBJ whole genome shotgun (WGS) entry which is preliminary data.</text>
</comment>
<dbReference type="Gene3D" id="2.60.120.1440">
    <property type="match status" value="1"/>
</dbReference>
<feature type="non-terminal residue" evidence="3">
    <location>
        <position position="329"/>
    </location>
</feature>
<feature type="domain" description="FecR protein" evidence="2">
    <location>
        <begin position="64"/>
        <end position="163"/>
    </location>
</feature>
<feature type="compositionally biased region" description="Basic and acidic residues" evidence="1">
    <location>
        <begin position="254"/>
        <end position="278"/>
    </location>
</feature>
<evidence type="ECO:0000256" key="1">
    <source>
        <dbReference type="SAM" id="MobiDB-lite"/>
    </source>
</evidence>
<sequence length="329" mass="35992">MLFISTVFAQSLPQGLAVQEDYAPGMGLSLGKIKLVQGEAVIIHYHDSQVGYKAKTGQPLYQKDKIITLNTGRVSFQLNDGSQMSMSTNATMTINKSVFDPIKSDRTVFMNMPKGKSRFTVRKLKKFRRSAVKIKTATAIIGVRGSDFIVMASEQKTEIVTLDETILEVNSLFDPTAQAVLLQSYERSEVESDALPTTPEPVRPEEIESIMEDFSFSADTASTVKRPESQSSGHEKKSKPVSQSSETSQSSDTSKSKEKQPVETSKTETEKQPDETAKTDSAPKAAEPKTDRSRPGPAPIVETKSPPPAEMQSLDRASAQPLPVLMSVN</sequence>
<protein>
    <recommendedName>
        <fullName evidence="2">FecR protein domain-containing protein</fullName>
    </recommendedName>
</protein>
<evidence type="ECO:0000313" key="3">
    <source>
        <dbReference type="EMBL" id="ETR72608.1"/>
    </source>
</evidence>
<dbReference type="Pfam" id="PF04773">
    <property type="entry name" value="FecR"/>
    <property type="match status" value="1"/>
</dbReference>
<gene>
    <name evidence="3" type="ORF">OMM_07419</name>
</gene>